<dbReference type="RefSeq" id="WP_281913053.1">
    <property type="nucleotide sequence ID" value="NZ_AP026966.1"/>
</dbReference>
<name>A0ABM8C3F7_9BURK</name>
<protein>
    <recommendedName>
        <fullName evidence="4">Secreted protein</fullName>
    </recommendedName>
</protein>
<proteinExistence type="predicted"/>
<evidence type="ECO:0000313" key="3">
    <source>
        <dbReference type="Proteomes" id="UP001163336"/>
    </source>
</evidence>
<evidence type="ECO:0000256" key="1">
    <source>
        <dbReference type="SAM" id="SignalP"/>
    </source>
</evidence>
<reference evidence="2" key="1">
    <citation type="submission" date="2022-11" db="EMBL/GenBank/DDBJ databases">
        <title>Isolation and characterization of PLA-degrading bacterium Massilia sp. from Antarctic soil.</title>
        <authorList>
            <person name="Sato K."/>
            <person name="Gomez-Fuentes C."/>
            <person name="Ahmad S.A."/>
            <person name="Zulkharnain A."/>
        </authorList>
    </citation>
    <scope>NUCLEOTIDE SEQUENCE</scope>
    <source>
        <strain evidence="2">N-3</strain>
    </source>
</reference>
<sequence length="105" mass="11241">MRRILVIFLILLFPLNVLALSISVSTAQPDVAHTHAAATSMDAFQGSANPDIDPDEPPSVADLHDLVHQDARLNLAGLRAAAVPQHAASPYRLSLPPPDKPPRRA</sequence>
<feature type="chain" id="PRO_5045902122" description="Secreted protein" evidence="1">
    <location>
        <begin position="20"/>
        <end position="105"/>
    </location>
</feature>
<keyword evidence="1" id="KW-0732">Signal</keyword>
<dbReference type="EMBL" id="AP026966">
    <property type="protein sequence ID" value="BDT57716.1"/>
    <property type="molecule type" value="Genomic_DNA"/>
</dbReference>
<accession>A0ABM8C3F7</accession>
<organism evidence="2 3">
    <name type="scientific">Massilia varians</name>
    <dbReference type="NCBI Taxonomy" id="457921"/>
    <lineage>
        <taxon>Bacteria</taxon>
        <taxon>Pseudomonadati</taxon>
        <taxon>Pseudomonadota</taxon>
        <taxon>Betaproteobacteria</taxon>
        <taxon>Burkholderiales</taxon>
        <taxon>Oxalobacteraceae</taxon>
        <taxon>Telluria group</taxon>
        <taxon>Massilia</taxon>
    </lineage>
</organism>
<keyword evidence="3" id="KW-1185">Reference proteome</keyword>
<evidence type="ECO:0008006" key="4">
    <source>
        <dbReference type="Google" id="ProtNLM"/>
    </source>
</evidence>
<evidence type="ECO:0000313" key="2">
    <source>
        <dbReference type="EMBL" id="BDT57716.1"/>
    </source>
</evidence>
<gene>
    <name evidence="2" type="ORF">MasN3_12100</name>
</gene>
<dbReference type="Proteomes" id="UP001163336">
    <property type="component" value="Chromosome"/>
</dbReference>
<feature type="signal peptide" evidence="1">
    <location>
        <begin position="1"/>
        <end position="19"/>
    </location>
</feature>